<gene>
    <name evidence="3" type="ORF">DEM34_16130</name>
</gene>
<evidence type="ECO:0000313" key="4">
    <source>
        <dbReference type="Proteomes" id="UP000245474"/>
    </source>
</evidence>
<name>A0A2U2MXB7_9GAMM</name>
<accession>A0A2U2MXB7</accession>
<dbReference type="CDD" id="cd13603">
    <property type="entry name" value="PBP2_TRAP_Siap_TeaA_like"/>
    <property type="match status" value="1"/>
</dbReference>
<dbReference type="PANTHER" id="PTHR33376:SF4">
    <property type="entry name" value="SIALIC ACID-BINDING PERIPLASMIC PROTEIN SIAP"/>
    <property type="match status" value="1"/>
</dbReference>
<dbReference type="Gene3D" id="3.40.190.170">
    <property type="entry name" value="Bacterial extracellular solute-binding protein, family 7"/>
    <property type="match status" value="1"/>
</dbReference>
<feature type="chain" id="PRO_5015643909" evidence="2">
    <location>
        <begin position="26"/>
        <end position="335"/>
    </location>
</feature>
<proteinExistence type="predicted"/>
<keyword evidence="1 2" id="KW-0732">Signal</keyword>
<protein>
    <submittedName>
        <fullName evidence="3">C4-dicarboxylate ABC transporter substrate-binding protein</fullName>
    </submittedName>
</protein>
<comment type="caution">
    <text evidence="3">The sequence shown here is derived from an EMBL/GenBank/DDBJ whole genome shotgun (WGS) entry which is preliminary data.</text>
</comment>
<organism evidence="3 4">
    <name type="scientific">Sediminicurvatus halobius</name>
    <dbReference type="NCBI Taxonomy" id="2182432"/>
    <lineage>
        <taxon>Bacteria</taxon>
        <taxon>Pseudomonadati</taxon>
        <taxon>Pseudomonadota</taxon>
        <taxon>Gammaproteobacteria</taxon>
        <taxon>Chromatiales</taxon>
        <taxon>Ectothiorhodospiraceae</taxon>
        <taxon>Sediminicurvatus</taxon>
    </lineage>
</organism>
<dbReference type="NCBIfam" id="NF037995">
    <property type="entry name" value="TRAP_S1"/>
    <property type="match status" value="1"/>
</dbReference>
<dbReference type="AlphaFoldDB" id="A0A2U2MXB7"/>
<sequence>MRIRHTVRTGALASVLSLATFPAYAAEPEVTLDLGYASAESGTYHVLATEFEKHAEELTNGTVDVKLRCCTQLSTEDEAFRGLQLGTLDMYIITHSNVSPHYEPMDVFTLPYVFEDREHGRRVVDGQIGDAFVEQLYEDTGIHLLAWGALLQRDFYNTERPINEPADMDGLKIRVPRNEVMIATHEAFGASPTPLAWSETAAALQTGTVQGGDNGTTLIKSQKFYELADHLAILGHFSYFNPIFASDRALSQLSDEQREAIMEAGRRASESHAEIMTQRVEEVRAFLGDEGEMQVTRPDRAPFIQLAQEVQDRFAAQKGEAFQNLLERVRDAADN</sequence>
<dbReference type="RefSeq" id="WP_109679868.1">
    <property type="nucleotide sequence ID" value="NZ_CP086615.1"/>
</dbReference>
<feature type="signal peptide" evidence="2">
    <location>
        <begin position="1"/>
        <end position="25"/>
    </location>
</feature>
<keyword evidence="4" id="KW-1185">Reference proteome</keyword>
<dbReference type="Pfam" id="PF03480">
    <property type="entry name" value="DctP"/>
    <property type="match status" value="1"/>
</dbReference>
<evidence type="ECO:0000256" key="2">
    <source>
        <dbReference type="SAM" id="SignalP"/>
    </source>
</evidence>
<dbReference type="InterPro" id="IPR018389">
    <property type="entry name" value="DctP_fam"/>
</dbReference>
<evidence type="ECO:0000256" key="1">
    <source>
        <dbReference type="ARBA" id="ARBA00022729"/>
    </source>
</evidence>
<dbReference type="EMBL" id="QFFI01000033">
    <property type="protein sequence ID" value="PWG61489.1"/>
    <property type="molecule type" value="Genomic_DNA"/>
</dbReference>
<dbReference type="Proteomes" id="UP000245474">
    <property type="component" value="Unassembled WGS sequence"/>
</dbReference>
<dbReference type="OrthoDB" id="5670809at2"/>
<evidence type="ECO:0000313" key="3">
    <source>
        <dbReference type="EMBL" id="PWG61489.1"/>
    </source>
</evidence>
<dbReference type="GO" id="GO:0055085">
    <property type="term" value="P:transmembrane transport"/>
    <property type="evidence" value="ECO:0007669"/>
    <property type="project" value="InterPro"/>
</dbReference>
<dbReference type="PANTHER" id="PTHR33376">
    <property type="match status" value="1"/>
</dbReference>
<dbReference type="InterPro" id="IPR038404">
    <property type="entry name" value="TRAP_DctP_sf"/>
</dbReference>
<reference evidence="3 4" key="1">
    <citation type="submission" date="2018-05" db="EMBL/GenBank/DDBJ databases">
        <title>Spiribacter halobius sp. nov., a moderately halophilic bacterium isolated from marine solar saltern.</title>
        <authorList>
            <person name="Zheng W.-S."/>
            <person name="Lu D.-C."/>
            <person name="Du Z.-J."/>
        </authorList>
    </citation>
    <scope>NUCLEOTIDE SEQUENCE [LARGE SCALE GENOMIC DNA]</scope>
    <source>
        <strain evidence="3 4">E85</strain>
    </source>
</reference>